<comment type="caution">
    <text evidence="2">The sequence shown here is derived from an EMBL/GenBank/DDBJ whole genome shotgun (WGS) entry which is preliminary data.</text>
</comment>
<organism evidence="2 3">
    <name type="scientific">Chaetoceros tenuissimus</name>
    <dbReference type="NCBI Taxonomy" id="426638"/>
    <lineage>
        <taxon>Eukaryota</taxon>
        <taxon>Sar</taxon>
        <taxon>Stramenopiles</taxon>
        <taxon>Ochrophyta</taxon>
        <taxon>Bacillariophyta</taxon>
        <taxon>Coscinodiscophyceae</taxon>
        <taxon>Chaetocerotophycidae</taxon>
        <taxon>Chaetocerotales</taxon>
        <taxon>Chaetocerotaceae</taxon>
        <taxon>Chaetoceros</taxon>
    </lineage>
</organism>
<keyword evidence="3" id="KW-1185">Reference proteome</keyword>
<dbReference type="Proteomes" id="UP001054902">
    <property type="component" value="Unassembled WGS sequence"/>
</dbReference>
<keyword evidence="1" id="KW-1133">Transmembrane helix</keyword>
<protein>
    <submittedName>
        <fullName evidence="2">Uncharacterized protein</fullName>
    </submittedName>
</protein>
<feature type="transmembrane region" description="Helical" evidence="1">
    <location>
        <begin position="42"/>
        <end position="61"/>
    </location>
</feature>
<keyword evidence="1" id="KW-0472">Membrane</keyword>
<feature type="transmembrane region" description="Helical" evidence="1">
    <location>
        <begin position="156"/>
        <end position="176"/>
    </location>
</feature>
<accession>A0AAD3CK53</accession>
<feature type="transmembrane region" description="Helical" evidence="1">
    <location>
        <begin position="256"/>
        <end position="274"/>
    </location>
</feature>
<sequence>MDSKILHTFTSSFQGLNATNILDATSTKALSTFDPESTIKKFGILIFISGVFGTLAPKATAKNYFDKKMNESNIKITQRMSVPWLNVATHIFCLFEMHYTLNTAIAIFSATWMAIFLFSLLNNEADTIGPSRLLETYFLCQSSILFYSAVYDTPWFLDALKATSIITMVSMLPLIFTPQFGCKLWQVKQMDKYSPALGLIVGMNIFCLSGFHAALAWGVSPLDAFGYTVALFWGVFCNAKVYFFTKETKVLDLKKGPLLFWTALWTCVAAVVLLS</sequence>
<gene>
    <name evidence="2" type="ORF">CTEN210_04037</name>
</gene>
<dbReference type="EMBL" id="BLLK01000023">
    <property type="protein sequence ID" value="GFH47562.1"/>
    <property type="molecule type" value="Genomic_DNA"/>
</dbReference>
<feature type="transmembrane region" description="Helical" evidence="1">
    <location>
        <begin position="196"/>
        <end position="218"/>
    </location>
</feature>
<feature type="transmembrane region" description="Helical" evidence="1">
    <location>
        <begin position="224"/>
        <end position="244"/>
    </location>
</feature>
<evidence type="ECO:0000313" key="3">
    <source>
        <dbReference type="Proteomes" id="UP001054902"/>
    </source>
</evidence>
<reference evidence="2 3" key="1">
    <citation type="journal article" date="2021" name="Sci. Rep.">
        <title>The genome of the diatom Chaetoceros tenuissimus carries an ancient integrated fragment of an extant virus.</title>
        <authorList>
            <person name="Hongo Y."/>
            <person name="Kimura K."/>
            <person name="Takaki Y."/>
            <person name="Yoshida Y."/>
            <person name="Baba S."/>
            <person name="Kobayashi G."/>
            <person name="Nagasaki K."/>
            <person name="Hano T."/>
            <person name="Tomaru Y."/>
        </authorList>
    </citation>
    <scope>NUCLEOTIDE SEQUENCE [LARGE SCALE GENOMIC DNA]</scope>
    <source>
        <strain evidence="2 3">NIES-3715</strain>
    </source>
</reference>
<evidence type="ECO:0000313" key="2">
    <source>
        <dbReference type="EMBL" id="GFH47562.1"/>
    </source>
</evidence>
<name>A0AAD3CK53_9STRA</name>
<proteinExistence type="predicted"/>
<dbReference type="AlphaFoldDB" id="A0AAD3CK53"/>
<feature type="transmembrane region" description="Helical" evidence="1">
    <location>
        <begin position="105"/>
        <end position="121"/>
    </location>
</feature>
<keyword evidence="1" id="KW-0812">Transmembrane</keyword>
<evidence type="ECO:0000256" key="1">
    <source>
        <dbReference type="SAM" id="Phobius"/>
    </source>
</evidence>